<dbReference type="AlphaFoldDB" id="A0A7W4WFY6"/>
<feature type="region of interest" description="Disordered" evidence="1">
    <location>
        <begin position="33"/>
        <end position="52"/>
    </location>
</feature>
<evidence type="ECO:0000313" key="3">
    <source>
        <dbReference type="Proteomes" id="UP000535937"/>
    </source>
</evidence>
<proteinExistence type="predicted"/>
<gene>
    <name evidence="2" type="ORF">FHS09_004372</name>
</gene>
<reference evidence="2 3" key="1">
    <citation type="submission" date="2020-08" db="EMBL/GenBank/DDBJ databases">
        <title>Genomic Encyclopedia of Type Strains, Phase III (KMG-III): the genomes of soil and plant-associated and newly described type strains.</title>
        <authorList>
            <person name="Whitman W."/>
        </authorList>
    </citation>
    <scope>NUCLEOTIDE SEQUENCE [LARGE SCALE GENOMIC DNA]</scope>
    <source>
        <strain evidence="2 3">CECT 8799</strain>
    </source>
</reference>
<dbReference type="Proteomes" id="UP000535937">
    <property type="component" value="Unassembled WGS sequence"/>
</dbReference>
<comment type="caution">
    <text evidence="2">The sequence shown here is derived from an EMBL/GenBank/DDBJ whole genome shotgun (WGS) entry which is preliminary data.</text>
</comment>
<organism evidence="2 3">
    <name type="scientific">Microbulbifer rhizosphaerae</name>
    <dbReference type="NCBI Taxonomy" id="1562603"/>
    <lineage>
        <taxon>Bacteria</taxon>
        <taxon>Pseudomonadati</taxon>
        <taxon>Pseudomonadota</taxon>
        <taxon>Gammaproteobacteria</taxon>
        <taxon>Cellvibrionales</taxon>
        <taxon>Microbulbiferaceae</taxon>
        <taxon>Microbulbifer</taxon>
    </lineage>
</organism>
<evidence type="ECO:0000313" key="2">
    <source>
        <dbReference type="EMBL" id="MBB3063514.1"/>
    </source>
</evidence>
<dbReference type="EMBL" id="JACHWZ010000033">
    <property type="protein sequence ID" value="MBB3063514.1"/>
    <property type="molecule type" value="Genomic_DNA"/>
</dbReference>
<feature type="region of interest" description="Disordered" evidence="1">
    <location>
        <begin position="1"/>
        <end position="26"/>
    </location>
</feature>
<evidence type="ECO:0000256" key="1">
    <source>
        <dbReference type="SAM" id="MobiDB-lite"/>
    </source>
</evidence>
<name>A0A7W4WFY6_9GAMM</name>
<accession>A0A7W4WFY6</accession>
<keyword evidence="3" id="KW-1185">Reference proteome</keyword>
<sequence length="52" mass="5285">MNGFADVPGTGNSSSASGPEARLDKGPVFAGIPIAASGGWPPRHSYKTSRIN</sequence>
<protein>
    <submittedName>
        <fullName evidence="2">Uncharacterized protein</fullName>
    </submittedName>
</protein>